<dbReference type="Gene3D" id="1.10.101.10">
    <property type="entry name" value="PGBD-like superfamily/PGBD"/>
    <property type="match status" value="3"/>
</dbReference>
<dbReference type="EMBL" id="JAMXFA010000011">
    <property type="protein sequence ID" value="MCT7978099.1"/>
    <property type="molecule type" value="Genomic_DNA"/>
</dbReference>
<feature type="domain" description="Peptidoglycan binding-like" evidence="2">
    <location>
        <begin position="177"/>
        <end position="231"/>
    </location>
</feature>
<evidence type="ECO:0000313" key="4">
    <source>
        <dbReference type="Proteomes" id="UP001525961"/>
    </source>
</evidence>
<dbReference type="Pfam" id="PF01471">
    <property type="entry name" value="PG_binding_1"/>
    <property type="match status" value="3"/>
</dbReference>
<dbReference type="InterPro" id="IPR036365">
    <property type="entry name" value="PGBD-like_sf"/>
</dbReference>
<comment type="caution">
    <text evidence="3">The sequence shown here is derived from an EMBL/GenBank/DDBJ whole genome shotgun (WGS) entry which is preliminary data.</text>
</comment>
<sequence>MENLAYLQTVLALESLLEGLDSPEAGLMNSGERVNGQSLSGSGYRYRLAIALSLSLVSLMEGALASPGIPRNGLGRGDSGPFVTCVQQMLKATGYFHGPVSGFYGPMTEQAVLKWELESAGVGDGAINASTIAQIGCYQGQRPQQPRPSSPNPNANPSTGDRPTYDNGRGALRRGDRGAQVVQLQQELIAAGYFEGPVTGYYGALTQDAVMHLQQDYHIPIDGVAGPKTRLKLAKTAEPVVLFEETLRRGSQGSTVVSLQENLRNLGYYTAPITGYYGQLTQEAVMEFQRDRRIHADGIAGPETLQSILVSLY</sequence>
<dbReference type="Proteomes" id="UP001525961">
    <property type="component" value="Unassembled WGS sequence"/>
</dbReference>
<reference evidence="3 4" key="1">
    <citation type="journal article" date="2022" name="Front. Microbiol.">
        <title>High genomic differentiation and limited gene flow indicate recent cryptic speciation within the genus Laspinema (cyanobacteria).</title>
        <authorList>
            <person name="Stanojkovic A."/>
            <person name="Skoupy S."/>
            <person name="Skaloud P."/>
            <person name="Dvorak P."/>
        </authorList>
    </citation>
    <scope>NUCLEOTIDE SEQUENCE [LARGE SCALE GENOMIC DNA]</scope>
    <source>
        <strain evidence="3 4">D3b</strain>
    </source>
</reference>
<dbReference type="RefSeq" id="WP_261235394.1">
    <property type="nucleotide sequence ID" value="NZ_JAMXFA010000011.1"/>
</dbReference>
<proteinExistence type="predicted"/>
<keyword evidence="4" id="KW-1185">Reference proteome</keyword>
<accession>A0ABT2N5W7</accession>
<dbReference type="InterPro" id="IPR036366">
    <property type="entry name" value="PGBDSf"/>
</dbReference>
<feature type="domain" description="Peptidoglycan binding-like" evidence="2">
    <location>
        <begin position="80"/>
        <end position="133"/>
    </location>
</feature>
<name>A0ABT2N5W7_9CYAN</name>
<evidence type="ECO:0000313" key="3">
    <source>
        <dbReference type="EMBL" id="MCT7978099.1"/>
    </source>
</evidence>
<gene>
    <name evidence="3" type="ORF">NG792_10320</name>
</gene>
<dbReference type="InterPro" id="IPR002477">
    <property type="entry name" value="Peptidoglycan-bd-like"/>
</dbReference>
<organism evidence="3 4">
    <name type="scientific">Laspinema olomoucense D3b</name>
    <dbReference type="NCBI Taxonomy" id="2953688"/>
    <lineage>
        <taxon>Bacteria</taxon>
        <taxon>Bacillati</taxon>
        <taxon>Cyanobacteriota</taxon>
        <taxon>Cyanophyceae</taxon>
        <taxon>Oscillatoriophycideae</taxon>
        <taxon>Oscillatoriales</taxon>
        <taxon>Laspinemataceae</taxon>
        <taxon>Laspinema</taxon>
        <taxon>Laspinema olomoucense</taxon>
    </lineage>
</organism>
<evidence type="ECO:0000259" key="2">
    <source>
        <dbReference type="Pfam" id="PF01471"/>
    </source>
</evidence>
<protein>
    <submittedName>
        <fullName evidence="3">Peptidoglycan-binding protein</fullName>
    </submittedName>
</protein>
<feature type="region of interest" description="Disordered" evidence="1">
    <location>
        <begin position="139"/>
        <end position="172"/>
    </location>
</feature>
<evidence type="ECO:0000256" key="1">
    <source>
        <dbReference type="SAM" id="MobiDB-lite"/>
    </source>
</evidence>
<feature type="domain" description="Peptidoglycan binding-like" evidence="2">
    <location>
        <begin position="252"/>
        <end position="307"/>
    </location>
</feature>
<dbReference type="SUPFAM" id="SSF47090">
    <property type="entry name" value="PGBD-like"/>
    <property type="match status" value="3"/>
</dbReference>